<name>A0A1B7MVH9_9AGAM</name>
<evidence type="ECO:0000313" key="2">
    <source>
        <dbReference type="Proteomes" id="UP000092154"/>
    </source>
</evidence>
<dbReference type="Proteomes" id="UP000092154">
    <property type="component" value="Unassembled WGS sequence"/>
</dbReference>
<organism evidence="1 2">
    <name type="scientific">Rhizopogon vinicolor AM-OR11-026</name>
    <dbReference type="NCBI Taxonomy" id="1314800"/>
    <lineage>
        <taxon>Eukaryota</taxon>
        <taxon>Fungi</taxon>
        <taxon>Dikarya</taxon>
        <taxon>Basidiomycota</taxon>
        <taxon>Agaricomycotina</taxon>
        <taxon>Agaricomycetes</taxon>
        <taxon>Agaricomycetidae</taxon>
        <taxon>Boletales</taxon>
        <taxon>Suillineae</taxon>
        <taxon>Rhizopogonaceae</taxon>
        <taxon>Rhizopogon</taxon>
    </lineage>
</organism>
<dbReference type="EMBL" id="KV448404">
    <property type="protein sequence ID" value="OAX36613.1"/>
    <property type="molecule type" value="Genomic_DNA"/>
</dbReference>
<evidence type="ECO:0000313" key="1">
    <source>
        <dbReference type="EMBL" id="OAX36613.1"/>
    </source>
</evidence>
<dbReference type="OrthoDB" id="4062651at2759"/>
<gene>
    <name evidence="1" type="ORF">K503DRAFT_772322</name>
</gene>
<sequence>MNNGAQLRSVLPLFHVTVFASRALGGVCICISGSVFAARAQTDVLVPIIPLFWHPTDHLMQAIATRTFWALEIATKSLEGLYSAPIPSLTPEHPSLECPYPRHYTDASSLRQGFSYHEVQNLSHRLVFSGTTDNSAHIYMEFVRKYSSEAHRFCARRGHAPELLTSLSYERQSKGYSSSFGCARRDEG</sequence>
<reference evidence="1 2" key="1">
    <citation type="submission" date="2016-06" db="EMBL/GenBank/DDBJ databases">
        <title>Comparative genomics of the ectomycorrhizal sister species Rhizopogon vinicolor and Rhizopogon vesiculosus (Basidiomycota: Boletales) reveals a divergence of the mating type B locus.</title>
        <authorList>
            <consortium name="DOE Joint Genome Institute"/>
            <person name="Mujic A.B."/>
            <person name="Kuo A."/>
            <person name="Tritt A."/>
            <person name="Lipzen A."/>
            <person name="Chen C."/>
            <person name="Johnson J."/>
            <person name="Sharma A."/>
            <person name="Barry K."/>
            <person name="Grigoriev I.V."/>
            <person name="Spatafora J.W."/>
        </authorList>
    </citation>
    <scope>NUCLEOTIDE SEQUENCE [LARGE SCALE GENOMIC DNA]</scope>
    <source>
        <strain evidence="1 2">AM-OR11-026</strain>
    </source>
</reference>
<dbReference type="InParanoid" id="A0A1B7MVH9"/>
<accession>A0A1B7MVH9</accession>
<proteinExistence type="predicted"/>
<dbReference type="AlphaFoldDB" id="A0A1B7MVH9"/>
<protein>
    <submittedName>
        <fullName evidence="1">Uncharacterized protein</fullName>
    </submittedName>
</protein>
<keyword evidence="2" id="KW-1185">Reference proteome</keyword>